<dbReference type="InterPro" id="IPR013762">
    <property type="entry name" value="Integrase-like_cat_sf"/>
</dbReference>
<evidence type="ECO:0000313" key="2">
    <source>
        <dbReference type="EMBL" id="MFD1828562.1"/>
    </source>
</evidence>
<proteinExistence type="predicted"/>
<dbReference type="Gene3D" id="1.10.443.10">
    <property type="entry name" value="Intergrase catalytic core"/>
    <property type="match status" value="1"/>
</dbReference>
<dbReference type="SUPFAM" id="SSF56349">
    <property type="entry name" value="DNA breaking-rejoining enzymes"/>
    <property type="match status" value="1"/>
</dbReference>
<accession>A0ABW4PEH9</accession>
<dbReference type="EMBL" id="JBHUFU010000001">
    <property type="protein sequence ID" value="MFD1828562.1"/>
    <property type="molecule type" value="Genomic_DNA"/>
</dbReference>
<reference evidence="3" key="1">
    <citation type="journal article" date="2019" name="Int. J. Syst. Evol. Microbiol.">
        <title>The Global Catalogue of Microorganisms (GCM) 10K type strain sequencing project: providing services to taxonomists for standard genome sequencing and annotation.</title>
        <authorList>
            <consortium name="The Broad Institute Genomics Platform"/>
            <consortium name="The Broad Institute Genome Sequencing Center for Infectious Disease"/>
            <person name="Wu L."/>
            <person name="Ma J."/>
        </authorList>
    </citation>
    <scope>NUCLEOTIDE SEQUENCE [LARGE SCALE GENOMIC DNA]</scope>
    <source>
        <strain evidence="3">CGMCC 4.7455</strain>
    </source>
</reference>
<gene>
    <name evidence="2" type="ORF">ACFSJS_02640</name>
</gene>
<name>A0ABW4PEH9_9ACTN</name>
<evidence type="ECO:0000313" key="3">
    <source>
        <dbReference type="Proteomes" id="UP001597365"/>
    </source>
</evidence>
<evidence type="ECO:0000256" key="1">
    <source>
        <dbReference type="ARBA" id="ARBA00023172"/>
    </source>
</evidence>
<keyword evidence="3" id="KW-1185">Reference proteome</keyword>
<dbReference type="InterPro" id="IPR011010">
    <property type="entry name" value="DNA_brk_join_enz"/>
</dbReference>
<protein>
    <recommendedName>
        <fullName evidence="4">Integrase</fullName>
    </recommendedName>
</protein>
<keyword evidence="1" id="KW-0233">DNA recombination</keyword>
<evidence type="ECO:0008006" key="4">
    <source>
        <dbReference type="Google" id="ProtNLM"/>
    </source>
</evidence>
<dbReference type="Proteomes" id="UP001597365">
    <property type="component" value="Unassembled WGS sequence"/>
</dbReference>
<dbReference type="RefSeq" id="WP_380896194.1">
    <property type="nucleotide sequence ID" value="NZ_JBHUFU010000001.1"/>
</dbReference>
<comment type="caution">
    <text evidence="2">The sequence shown here is derived from an EMBL/GenBank/DDBJ whole genome shotgun (WGS) entry which is preliminary data.</text>
</comment>
<organism evidence="2 3">
    <name type="scientific">Streptomyces desertarenae</name>
    <dbReference type="NCBI Taxonomy" id="2666184"/>
    <lineage>
        <taxon>Bacteria</taxon>
        <taxon>Bacillati</taxon>
        <taxon>Actinomycetota</taxon>
        <taxon>Actinomycetes</taxon>
        <taxon>Kitasatosporales</taxon>
        <taxon>Streptomycetaceae</taxon>
        <taxon>Streptomyces</taxon>
    </lineage>
</organism>
<sequence length="43" mass="5215">MTEILGHFRISITMDMYTHVVRDTRREAMSHTDRLPRRRSGRQ</sequence>